<evidence type="ECO:0000313" key="1">
    <source>
        <dbReference type="EMBL" id="KAF6435710.1"/>
    </source>
</evidence>
<evidence type="ECO:0000313" key="2">
    <source>
        <dbReference type="Proteomes" id="UP000593571"/>
    </source>
</evidence>
<accession>A0A7J8EJW4</accession>
<sequence length="184" mass="20406">MQSSVGGRFGSFGPWPVAAALRGAQDLSSQCFAFLCVNTRKGHCVFNFWRSLPTVFHSGCTNLQSLQQCPRGPSPSPPRQRSFLSFTEESHGDRCEVIARRGFSLRFSDDQRHRASFRTSAGHPHVPFGEMPIQVLCSVFNGPVCLFEMSLFQFITSSSCAVPWRLKPRAFLYGNGNKGRIGLA</sequence>
<reference evidence="1 2" key="1">
    <citation type="journal article" date="2020" name="Nature">
        <title>Six reference-quality genomes reveal evolution of bat adaptations.</title>
        <authorList>
            <person name="Jebb D."/>
            <person name="Huang Z."/>
            <person name="Pippel M."/>
            <person name="Hughes G.M."/>
            <person name="Lavrichenko K."/>
            <person name="Devanna P."/>
            <person name="Winkler S."/>
            <person name="Jermiin L.S."/>
            <person name="Skirmuntt E.C."/>
            <person name="Katzourakis A."/>
            <person name="Burkitt-Gray L."/>
            <person name="Ray D.A."/>
            <person name="Sullivan K.A.M."/>
            <person name="Roscito J.G."/>
            <person name="Kirilenko B.M."/>
            <person name="Davalos L.M."/>
            <person name="Corthals A.P."/>
            <person name="Power M.L."/>
            <person name="Jones G."/>
            <person name="Ransome R.D."/>
            <person name="Dechmann D.K.N."/>
            <person name="Locatelli A.G."/>
            <person name="Puechmaille S.J."/>
            <person name="Fedrigo O."/>
            <person name="Jarvis E.D."/>
            <person name="Hiller M."/>
            <person name="Vernes S.C."/>
            <person name="Myers E.W."/>
            <person name="Teeling E.C."/>
        </authorList>
    </citation>
    <scope>NUCLEOTIDE SEQUENCE [LARGE SCALE GENOMIC DNA]</scope>
    <source>
        <strain evidence="1">MRouAeg1</strain>
        <tissue evidence="1">Muscle</tissue>
    </source>
</reference>
<name>A0A7J8EJW4_ROUAE</name>
<comment type="caution">
    <text evidence="1">The sequence shown here is derived from an EMBL/GenBank/DDBJ whole genome shotgun (WGS) entry which is preliminary data.</text>
</comment>
<dbReference type="AlphaFoldDB" id="A0A7J8EJW4"/>
<dbReference type="Proteomes" id="UP000593571">
    <property type="component" value="Unassembled WGS sequence"/>
</dbReference>
<keyword evidence="2" id="KW-1185">Reference proteome</keyword>
<dbReference type="EMBL" id="JACASE010000009">
    <property type="protein sequence ID" value="KAF6435710.1"/>
    <property type="molecule type" value="Genomic_DNA"/>
</dbReference>
<organism evidence="1 2">
    <name type="scientific">Rousettus aegyptiacus</name>
    <name type="common">Egyptian fruit bat</name>
    <name type="synonym">Pteropus aegyptiacus</name>
    <dbReference type="NCBI Taxonomy" id="9407"/>
    <lineage>
        <taxon>Eukaryota</taxon>
        <taxon>Metazoa</taxon>
        <taxon>Chordata</taxon>
        <taxon>Craniata</taxon>
        <taxon>Vertebrata</taxon>
        <taxon>Euteleostomi</taxon>
        <taxon>Mammalia</taxon>
        <taxon>Eutheria</taxon>
        <taxon>Laurasiatheria</taxon>
        <taxon>Chiroptera</taxon>
        <taxon>Yinpterochiroptera</taxon>
        <taxon>Pteropodoidea</taxon>
        <taxon>Pteropodidae</taxon>
        <taxon>Rousettinae</taxon>
        <taxon>Rousettus</taxon>
    </lineage>
</organism>
<proteinExistence type="predicted"/>
<gene>
    <name evidence="1" type="ORF">HJG63_012468</name>
</gene>
<protein>
    <submittedName>
        <fullName evidence="1">Uncharacterized protein</fullName>
    </submittedName>
</protein>